<feature type="binding site" evidence="2">
    <location>
        <position position="109"/>
    </location>
    <ligand>
        <name>substrate</name>
    </ligand>
</feature>
<feature type="binding site" evidence="2">
    <location>
        <position position="30"/>
    </location>
    <ligand>
        <name>substrate</name>
    </ligand>
</feature>
<proteinExistence type="inferred from homology"/>
<dbReference type="RefSeq" id="WP_095622850.1">
    <property type="nucleotide sequence ID" value="NZ_NSKB01000009.1"/>
</dbReference>
<dbReference type="CDD" id="cd01422">
    <property type="entry name" value="MGS"/>
    <property type="match status" value="1"/>
</dbReference>
<dbReference type="SMART" id="SM00851">
    <property type="entry name" value="MGS"/>
    <property type="match status" value="1"/>
</dbReference>
<feature type="active site" description="Proton donor/acceptor" evidence="2 3">
    <location>
        <position position="82"/>
    </location>
</feature>
<accession>A0A2A2EQ26</accession>
<evidence type="ECO:0000313" key="6">
    <source>
        <dbReference type="Proteomes" id="UP000217771"/>
    </source>
</evidence>
<gene>
    <name evidence="2" type="primary">mgsA</name>
    <name evidence="5" type="ORF">CK498_21175</name>
</gene>
<reference evidence="5 6" key="1">
    <citation type="submission" date="2017-08" db="EMBL/GenBank/DDBJ databases">
        <title>Halomonas alkalisoli sp. nov., isolated from saline alkaline soil.</title>
        <authorList>
            <person name="Wang D."/>
            <person name="Zhang G."/>
        </authorList>
    </citation>
    <scope>NUCLEOTIDE SEQUENCE [LARGE SCALE GENOMIC DNA]</scope>
    <source>
        <strain evidence="5 6">WRN001</strain>
    </source>
</reference>
<protein>
    <recommendedName>
        <fullName evidence="2">Methylglyoxal synthase</fullName>
        <shortName evidence="2">MGS</shortName>
        <ecNumber evidence="2">4.2.3.3</ecNumber>
    </recommendedName>
</protein>
<evidence type="ECO:0000259" key="4">
    <source>
        <dbReference type="PROSITE" id="PS51855"/>
    </source>
</evidence>
<evidence type="ECO:0000256" key="1">
    <source>
        <dbReference type="ARBA" id="ARBA00006287"/>
    </source>
</evidence>
<dbReference type="PROSITE" id="PS51855">
    <property type="entry name" value="MGS"/>
    <property type="match status" value="1"/>
</dbReference>
<dbReference type="PIRSF" id="PIRSF006614">
    <property type="entry name" value="Methylglyox_syn"/>
    <property type="match status" value="1"/>
</dbReference>
<organism evidence="5 6">
    <name type="scientific">Halomonas salipaludis</name>
    <dbReference type="NCBI Taxonomy" id="2032625"/>
    <lineage>
        <taxon>Bacteria</taxon>
        <taxon>Pseudomonadati</taxon>
        <taxon>Pseudomonadota</taxon>
        <taxon>Gammaproteobacteria</taxon>
        <taxon>Oceanospirillales</taxon>
        <taxon>Halomonadaceae</taxon>
        <taxon>Halomonas</taxon>
    </lineage>
</organism>
<evidence type="ECO:0000313" key="5">
    <source>
        <dbReference type="EMBL" id="PAU74640.1"/>
    </source>
</evidence>
<dbReference type="Pfam" id="PF02142">
    <property type="entry name" value="MGS"/>
    <property type="match status" value="1"/>
</dbReference>
<evidence type="ECO:0000256" key="3">
    <source>
        <dbReference type="PIRSR" id="PIRSR006614-1"/>
    </source>
</evidence>
<evidence type="ECO:0000256" key="2">
    <source>
        <dbReference type="HAMAP-Rule" id="MF_00549"/>
    </source>
</evidence>
<dbReference type="InterPro" id="IPR004363">
    <property type="entry name" value="Methylgl_synth"/>
</dbReference>
<comment type="function">
    <text evidence="2">Catalyzes the formation of methylglyoxal from dihydroxyacetone phosphate.</text>
</comment>
<feature type="binding site" evidence="2">
    <location>
        <begin position="76"/>
        <end position="77"/>
    </location>
    <ligand>
        <name>substrate</name>
    </ligand>
</feature>
<dbReference type="EMBL" id="NSKB01000009">
    <property type="protein sequence ID" value="PAU74640.1"/>
    <property type="molecule type" value="Genomic_DNA"/>
</dbReference>
<dbReference type="SUPFAM" id="SSF52335">
    <property type="entry name" value="Methylglyoxal synthase-like"/>
    <property type="match status" value="1"/>
</dbReference>
<dbReference type="InterPro" id="IPR036914">
    <property type="entry name" value="MGS-like_dom_sf"/>
</dbReference>
<comment type="similarity">
    <text evidence="1 2">Belongs to the methylglyoxal synthase family.</text>
</comment>
<dbReference type="PROSITE" id="PS01335">
    <property type="entry name" value="METHYLGLYOXAL_SYNTH"/>
    <property type="match status" value="1"/>
</dbReference>
<dbReference type="GO" id="GO:0019242">
    <property type="term" value="P:methylglyoxal biosynthetic process"/>
    <property type="evidence" value="ECO:0007669"/>
    <property type="project" value="UniProtKB-UniRule"/>
</dbReference>
<dbReference type="EC" id="4.2.3.3" evidence="2"/>
<dbReference type="NCBIfam" id="TIGR00160">
    <property type="entry name" value="MGSA"/>
    <property type="match status" value="1"/>
</dbReference>
<keyword evidence="6" id="KW-1185">Reference proteome</keyword>
<dbReference type="NCBIfam" id="NF003559">
    <property type="entry name" value="PRK05234.1"/>
    <property type="match status" value="1"/>
</dbReference>
<dbReference type="GO" id="GO:0005829">
    <property type="term" value="C:cytosol"/>
    <property type="evidence" value="ECO:0007669"/>
    <property type="project" value="TreeGrafter"/>
</dbReference>
<comment type="caution">
    <text evidence="5">The sequence shown here is derived from an EMBL/GenBank/DDBJ whole genome shotgun (WGS) entry which is preliminary data.</text>
</comment>
<keyword evidence="2" id="KW-0456">Lyase</keyword>
<dbReference type="AlphaFoldDB" id="A0A2A2EQ26"/>
<feature type="binding site" evidence="2">
    <location>
        <begin position="56"/>
        <end position="59"/>
    </location>
    <ligand>
        <name>substrate</name>
    </ligand>
</feature>
<feature type="binding site" evidence="2">
    <location>
        <position position="34"/>
    </location>
    <ligand>
        <name>substrate</name>
    </ligand>
</feature>
<comment type="catalytic activity">
    <reaction evidence="2">
        <text>dihydroxyacetone phosphate = methylglyoxal + phosphate</text>
        <dbReference type="Rhea" id="RHEA:17937"/>
        <dbReference type="ChEBI" id="CHEBI:17158"/>
        <dbReference type="ChEBI" id="CHEBI:43474"/>
        <dbReference type="ChEBI" id="CHEBI:57642"/>
        <dbReference type="EC" id="4.2.3.3"/>
    </reaction>
</comment>
<dbReference type="Proteomes" id="UP000217771">
    <property type="component" value="Unassembled WGS sequence"/>
</dbReference>
<dbReference type="PANTHER" id="PTHR30492">
    <property type="entry name" value="METHYLGLYOXAL SYNTHASE"/>
    <property type="match status" value="1"/>
</dbReference>
<sequence length="163" mass="17756">MSLLPDNDPRPAQQASRTLPARKRIALIAHDGKKDEMLAWVERWQTTLAQHQLVGTGTTARRIAKERGLEVEGLMSGPLGGDQQIGARITEQGLDLLIFFWDPFAPQPHDPDVKALLRLAALWNIPVACNAASADFLISSPYVGEEVDIAIPDAGAWVSARAD</sequence>
<name>A0A2A2EQ26_9GAMM</name>
<dbReference type="InterPro" id="IPR018148">
    <property type="entry name" value="Methylglyoxal_synth_AS"/>
</dbReference>
<dbReference type="PANTHER" id="PTHR30492:SF0">
    <property type="entry name" value="METHYLGLYOXAL SYNTHASE"/>
    <property type="match status" value="1"/>
</dbReference>
<dbReference type="GO" id="GO:0008929">
    <property type="term" value="F:methylglyoxal synthase activity"/>
    <property type="evidence" value="ECO:0007669"/>
    <property type="project" value="UniProtKB-UniRule"/>
</dbReference>
<dbReference type="Gene3D" id="3.40.50.1380">
    <property type="entry name" value="Methylglyoxal synthase-like domain"/>
    <property type="match status" value="1"/>
</dbReference>
<dbReference type="OrthoDB" id="9787147at2"/>
<feature type="domain" description="MGS-like" evidence="4">
    <location>
        <begin position="17"/>
        <end position="163"/>
    </location>
</feature>
<dbReference type="HAMAP" id="MF_00549">
    <property type="entry name" value="Methylglyoxal_synth"/>
    <property type="match status" value="1"/>
</dbReference>
<dbReference type="InterPro" id="IPR011607">
    <property type="entry name" value="MGS-like_dom"/>
</dbReference>